<gene>
    <name evidence="2" type="ORF">E1295_27950</name>
</gene>
<keyword evidence="3" id="KW-1185">Reference proteome</keyword>
<feature type="region of interest" description="Disordered" evidence="1">
    <location>
        <begin position="39"/>
        <end position="62"/>
    </location>
</feature>
<proteinExistence type="predicted"/>
<organism evidence="2 3">
    <name type="scientific">Nonomuraea mesophila</name>
    <dbReference type="NCBI Taxonomy" id="2530382"/>
    <lineage>
        <taxon>Bacteria</taxon>
        <taxon>Bacillati</taxon>
        <taxon>Actinomycetota</taxon>
        <taxon>Actinomycetes</taxon>
        <taxon>Streptosporangiales</taxon>
        <taxon>Streptosporangiaceae</taxon>
        <taxon>Nonomuraea</taxon>
    </lineage>
</organism>
<accession>A0A4R5F546</accession>
<comment type="caution">
    <text evidence="2">The sequence shown here is derived from an EMBL/GenBank/DDBJ whole genome shotgun (WGS) entry which is preliminary data.</text>
</comment>
<dbReference type="Proteomes" id="UP000295136">
    <property type="component" value="Unassembled WGS sequence"/>
</dbReference>
<dbReference type="AlphaFoldDB" id="A0A4R5F546"/>
<evidence type="ECO:0000313" key="2">
    <source>
        <dbReference type="EMBL" id="TDE42402.1"/>
    </source>
</evidence>
<dbReference type="EMBL" id="SMLD01000085">
    <property type="protein sequence ID" value="TDE42402.1"/>
    <property type="molecule type" value="Genomic_DNA"/>
</dbReference>
<name>A0A4R5F546_9ACTN</name>
<reference evidence="2 3" key="1">
    <citation type="submission" date="2019-03" db="EMBL/GenBank/DDBJ databases">
        <title>Draft genome sequences of novel Actinobacteria.</title>
        <authorList>
            <person name="Sahin N."/>
            <person name="Ay H."/>
            <person name="Saygin H."/>
        </authorList>
    </citation>
    <scope>NUCLEOTIDE SEQUENCE [LARGE SCALE GENOMIC DNA]</scope>
    <source>
        <strain evidence="2 3">6K102</strain>
    </source>
</reference>
<protein>
    <submittedName>
        <fullName evidence="2">Uncharacterized protein</fullName>
    </submittedName>
</protein>
<feature type="compositionally biased region" description="Pro residues" evidence="1">
    <location>
        <begin position="48"/>
        <end position="62"/>
    </location>
</feature>
<evidence type="ECO:0000256" key="1">
    <source>
        <dbReference type="SAM" id="MobiDB-lite"/>
    </source>
</evidence>
<sequence>MEKPVEARDKAPAVRVLITPGDVWRAGLLSLVDTFVAHQEVQESTTRTPPPPAGVAKPAPPK</sequence>
<evidence type="ECO:0000313" key="3">
    <source>
        <dbReference type="Proteomes" id="UP000295136"/>
    </source>
</evidence>
<dbReference type="RefSeq" id="WP_132634284.1">
    <property type="nucleotide sequence ID" value="NZ_SMLD01000085.1"/>
</dbReference>